<evidence type="ECO:0000256" key="1">
    <source>
        <dbReference type="ARBA" id="ARBA00004173"/>
    </source>
</evidence>
<proteinExistence type="inferred from homology"/>
<feature type="region of interest" description="Disordered" evidence="9">
    <location>
        <begin position="124"/>
        <end position="149"/>
    </location>
</feature>
<evidence type="ECO:0000256" key="6">
    <source>
        <dbReference type="ARBA" id="ARBA00023274"/>
    </source>
</evidence>
<dbReference type="PANTHER" id="PTHR34090:SF1">
    <property type="entry name" value="LARGE RIBOSOMAL SUBUNIT PROTEIN ML52"/>
    <property type="match status" value="1"/>
</dbReference>
<dbReference type="Proteomes" id="UP000594260">
    <property type="component" value="Unplaced"/>
</dbReference>
<evidence type="ECO:0000256" key="5">
    <source>
        <dbReference type="ARBA" id="ARBA00023128"/>
    </source>
</evidence>
<keyword evidence="3" id="KW-0809">Transit peptide</keyword>
<dbReference type="Pfam" id="PF18699">
    <property type="entry name" value="MRPL52"/>
    <property type="match status" value="1"/>
</dbReference>
<keyword evidence="11" id="KW-1185">Reference proteome</keyword>
<evidence type="ECO:0000313" key="10">
    <source>
        <dbReference type="EnsemblMetazoa" id="XP_022650465"/>
    </source>
</evidence>
<keyword evidence="5" id="KW-0496">Mitochondrion</keyword>
<dbReference type="EnsemblMetazoa" id="XM_022794730">
    <property type="protein sequence ID" value="XP_022650465"/>
    <property type="gene ID" value="LOC111245849"/>
</dbReference>
<dbReference type="RefSeq" id="XP_022650465.1">
    <property type="nucleotide sequence ID" value="XM_022794730.1"/>
</dbReference>
<keyword evidence="6" id="KW-0687">Ribonucleoprotein</keyword>
<dbReference type="AlphaFoldDB" id="A0A7M7JDI8"/>
<comment type="subcellular location">
    <subcellularLocation>
        <location evidence="1">Mitochondrion</location>
    </subcellularLocation>
</comment>
<dbReference type="FunCoup" id="A0A7M7JDI8">
    <property type="interactions" value="299"/>
</dbReference>
<reference evidence="10" key="1">
    <citation type="submission" date="2021-01" db="UniProtKB">
        <authorList>
            <consortium name="EnsemblMetazoa"/>
        </authorList>
    </citation>
    <scope>IDENTIFICATION</scope>
</reference>
<protein>
    <recommendedName>
        <fullName evidence="7">Large ribosomal subunit protein mL52</fullName>
    </recommendedName>
    <alternativeName>
        <fullName evidence="8">39S ribosomal protein L52, mitochondrial</fullName>
    </alternativeName>
</protein>
<dbReference type="GO" id="GO:0003735">
    <property type="term" value="F:structural constituent of ribosome"/>
    <property type="evidence" value="ECO:0007669"/>
    <property type="project" value="InterPro"/>
</dbReference>
<dbReference type="GO" id="GO:0032543">
    <property type="term" value="P:mitochondrial translation"/>
    <property type="evidence" value="ECO:0007669"/>
    <property type="project" value="InterPro"/>
</dbReference>
<evidence type="ECO:0000256" key="8">
    <source>
        <dbReference type="ARBA" id="ARBA00035425"/>
    </source>
</evidence>
<dbReference type="InParanoid" id="A0A7M7JDI8"/>
<organism evidence="10 11">
    <name type="scientific">Varroa destructor</name>
    <name type="common">Honeybee mite</name>
    <dbReference type="NCBI Taxonomy" id="109461"/>
    <lineage>
        <taxon>Eukaryota</taxon>
        <taxon>Metazoa</taxon>
        <taxon>Ecdysozoa</taxon>
        <taxon>Arthropoda</taxon>
        <taxon>Chelicerata</taxon>
        <taxon>Arachnida</taxon>
        <taxon>Acari</taxon>
        <taxon>Parasitiformes</taxon>
        <taxon>Mesostigmata</taxon>
        <taxon>Gamasina</taxon>
        <taxon>Dermanyssoidea</taxon>
        <taxon>Varroidae</taxon>
        <taxon>Varroa</taxon>
    </lineage>
</organism>
<evidence type="ECO:0000313" key="11">
    <source>
        <dbReference type="Proteomes" id="UP000594260"/>
    </source>
</evidence>
<dbReference type="GO" id="GO:0005762">
    <property type="term" value="C:mitochondrial large ribosomal subunit"/>
    <property type="evidence" value="ECO:0007669"/>
    <property type="project" value="InterPro"/>
</dbReference>
<keyword evidence="4" id="KW-0689">Ribosomal protein</keyword>
<dbReference type="OrthoDB" id="10249237at2759"/>
<dbReference type="PANTHER" id="PTHR34090">
    <property type="entry name" value="39S RIBOSOMAL PROTEIN L52, MITOCHONDRIAL"/>
    <property type="match status" value="1"/>
</dbReference>
<evidence type="ECO:0000256" key="4">
    <source>
        <dbReference type="ARBA" id="ARBA00022980"/>
    </source>
</evidence>
<sequence length="149" mass="17021">MHSLIQRFAVPTCELGLITARSIHTTSAVFAGARFRESKGQPRHVNMTREFADAPDWSYLDGRPAPLGSGQRKRYLQQVEYNQAIQRMIHEVDTAKTAEAERIQKIAETKQQIIANKLRPKGKDLFSENNKYASQARKRPSLSRRVENN</sequence>
<comment type="similarity">
    <text evidence="2">Belongs to the mitochondrion-specific ribosomal protein mL52 family.</text>
</comment>
<name>A0A7M7JDI8_VARDE</name>
<dbReference type="InterPro" id="IPR034596">
    <property type="entry name" value="Ribosomal_mL52"/>
</dbReference>
<dbReference type="OMA" id="CEFCLIV"/>
<evidence type="ECO:0000256" key="7">
    <source>
        <dbReference type="ARBA" id="ARBA00035181"/>
    </source>
</evidence>
<dbReference type="CTD" id="122704"/>
<evidence type="ECO:0000256" key="9">
    <source>
        <dbReference type="SAM" id="MobiDB-lite"/>
    </source>
</evidence>
<evidence type="ECO:0000256" key="2">
    <source>
        <dbReference type="ARBA" id="ARBA00007232"/>
    </source>
</evidence>
<dbReference type="KEGG" id="vde:111245849"/>
<evidence type="ECO:0000256" key="3">
    <source>
        <dbReference type="ARBA" id="ARBA00022946"/>
    </source>
</evidence>
<accession>A0A7M7JDI8</accession>
<dbReference type="GeneID" id="111245849"/>